<dbReference type="GO" id="GO:0016853">
    <property type="term" value="F:isomerase activity"/>
    <property type="evidence" value="ECO:0007669"/>
    <property type="project" value="UniProtKB-KW"/>
</dbReference>
<comment type="similarity">
    <text evidence="1 2">Belongs to the enoyl-CoA hydratase/isomerase family.</text>
</comment>
<dbReference type="Pfam" id="PF00378">
    <property type="entry name" value="ECH_1"/>
    <property type="match status" value="1"/>
</dbReference>
<dbReference type="AlphaFoldDB" id="A0A126SYU0"/>
<organism evidence="3">
    <name type="scientific">uncultured bacterium UPO67part1</name>
    <dbReference type="NCBI Taxonomy" id="1776986"/>
    <lineage>
        <taxon>Bacteria</taxon>
        <taxon>environmental samples</taxon>
    </lineage>
</organism>
<evidence type="ECO:0000256" key="1">
    <source>
        <dbReference type="ARBA" id="ARBA00005254"/>
    </source>
</evidence>
<dbReference type="InterPro" id="IPR018376">
    <property type="entry name" value="Enoyl-CoA_hyd/isom_CS"/>
</dbReference>
<dbReference type="SUPFAM" id="SSF52096">
    <property type="entry name" value="ClpP/crotonase"/>
    <property type="match status" value="1"/>
</dbReference>
<dbReference type="PANTHER" id="PTHR11941:SF54">
    <property type="entry name" value="ENOYL-COA HYDRATASE, MITOCHONDRIAL"/>
    <property type="match status" value="1"/>
</dbReference>
<dbReference type="InterPro" id="IPR029045">
    <property type="entry name" value="ClpP/crotonase-like_dom_sf"/>
</dbReference>
<dbReference type="InterPro" id="IPR001753">
    <property type="entry name" value="Enoyl-CoA_hydra/iso"/>
</dbReference>
<dbReference type="CDD" id="cd06558">
    <property type="entry name" value="crotonase-like"/>
    <property type="match status" value="1"/>
</dbReference>
<reference evidence="3" key="1">
    <citation type="journal article" date="2016" name="Appl. Environ. Microbiol.">
        <title>Functional Metagenomics of a Biostimulated Petroleum-Contaminated Soil Reveals an Extraordinary Diversity of Extradiol Dioxygenases.</title>
        <authorList>
            <person name="Terron-Gonzalez L."/>
            <person name="Martin-Cabello G."/>
            <person name="Ferrer M."/>
            <person name="Santero E."/>
        </authorList>
    </citation>
    <scope>NUCLEOTIDE SEQUENCE</scope>
</reference>
<sequence>MVAERYGDISVALEGHVALIEVHRPPNNHVNVELIRGLADALEAIDGDERVRASVLATEGKVFCGGADLQARGGIGEGNNAMVNPLYTAAVRLFACRKPVVAAIQGAAVGAGLGLALVADFRVAAPEARFTANFVKLGFHPGFGLTHTLPRLIGEQRASLMFQTGRRIKAEEALHWGLVDQVAPPETLRAEALRLAAEIAENAPLAVQSTRATLRRGIAEAVKAATDREFNEQNWLMKTADFAEGVRAVSERRPGAFSGR</sequence>
<accession>A0A126SYU0</accession>
<evidence type="ECO:0000256" key="2">
    <source>
        <dbReference type="RuleBase" id="RU003707"/>
    </source>
</evidence>
<keyword evidence="3" id="KW-0413">Isomerase</keyword>
<dbReference type="Gene3D" id="3.90.226.10">
    <property type="entry name" value="2-enoyl-CoA Hydratase, Chain A, domain 1"/>
    <property type="match status" value="1"/>
</dbReference>
<dbReference type="GO" id="GO:0006635">
    <property type="term" value="P:fatty acid beta-oxidation"/>
    <property type="evidence" value="ECO:0007669"/>
    <property type="project" value="TreeGrafter"/>
</dbReference>
<dbReference type="EMBL" id="KU144989">
    <property type="protein sequence ID" value="AMK59479.1"/>
    <property type="molecule type" value="Genomic_DNA"/>
</dbReference>
<name>A0A126SYU0_9BACT</name>
<proteinExistence type="inferred from homology"/>
<protein>
    <submittedName>
        <fullName evidence="3">Enoyl-CoA hydratase/isomerase</fullName>
    </submittedName>
</protein>
<dbReference type="PROSITE" id="PS00166">
    <property type="entry name" value="ENOYL_COA_HYDRATASE"/>
    <property type="match status" value="1"/>
</dbReference>
<dbReference type="PANTHER" id="PTHR11941">
    <property type="entry name" value="ENOYL-COA HYDRATASE-RELATED"/>
    <property type="match status" value="1"/>
</dbReference>
<evidence type="ECO:0000313" key="3">
    <source>
        <dbReference type="EMBL" id="AMK59479.1"/>
    </source>
</evidence>